<evidence type="ECO:0000313" key="2">
    <source>
        <dbReference type="EMBL" id="KZP26026.1"/>
    </source>
</evidence>
<sequence length="121" mass="13518">MANIQIEWLPKNALAQATIGPAFIGFIISMYLRELPHCHQFQSHTTLLQSMLGISIVQIIFYYCSFPGDGRVKKSIVLLLGFAFSETIECSYSRRTQHHGLDPNNIALKCFLGNANIQGTS</sequence>
<feature type="transmembrane region" description="Helical" evidence="1">
    <location>
        <begin position="12"/>
        <end position="32"/>
    </location>
</feature>
<protein>
    <submittedName>
        <fullName evidence="2">Uncharacterized protein</fullName>
    </submittedName>
</protein>
<keyword evidence="1" id="KW-0812">Transmembrane</keyword>
<keyword evidence="3" id="KW-1185">Reference proteome</keyword>
<feature type="transmembrane region" description="Helical" evidence="1">
    <location>
        <begin position="44"/>
        <end position="64"/>
    </location>
</feature>
<dbReference type="Proteomes" id="UP000076532">
    <property type="component" value="Unassembled WGS sequence"/>
</dbReference>
<organism evidence="2 3">
    <name type="scientific">Athelia psychrophila</name>
    <dbReference type="NCBI Taxonomy" id="1759441"/>
    <lineage>
        <taxon>Eukaryota</taxon>
        <taxon>Fungi</taxon>
        <taxon>Dikarya</taxon>
        <taxon>Basidiomycota</taxon>
        <taxon>Agaricomycotina</taxon>
        <taxon>Agaricomycetes</taxon>
        <taxon>Agaricomycetidae</taxon>
        <taxon>Atheliales</taxon>
        <taxon>Atheliaceae</taxon>
        <taxon>Athelia</taxon>
    </lineage>
</organism>
<keyword evidence="1" id="KW-0472">Membrane</keyword>
<proteinExistence type="predicted"/>
<reference evidence="2 3" key="1">
    <citation type="journal article" date="2016" name="Mol. Biol. Evol.">
        <title>Comparative Genomics of Early-Diverging Mushroom-Forming Fungi Provides Insights into the Origins of Lignocellulose Decay Capabilities.</title>
        <authorList>
            <person name="Nagy L.G."/>
            <person name="Riley R."/>
            <person name="Tritt A."/>
            <person name="Adam C."/>
            <person name="Daum C."/>
            <person name="Floudas D."/>
            <person name="Sun H."/>
            <person name="Yadav J.S."/>
            <person name="Pangilinan J."/>
            <person name="Larsson K.H."/>
            <person name="Matsuura K."/>
            <person name="Barry K."/>
            <person name="Labutti K."/>
            <person name="Kuo R."/>
            <person name="Ohm R.A."/>
            <person name="Bhattacharya S.S."/>
            <person name="Shirouzu T."/>
            <person name="Yoshinaga Y."/>
            <person name="Martin F.M."/>
            <person name="Grigoriev I.V."/>
            <person name="Hibbett D.S."/>
        </authorList>
    </citation>
    <scope>NUCLEOTIDE SEQUENCE [LARGE SCALE GENOMIC DNA]</scope>
    <source>
        <strain evidence="2 3">CBS 109695</strain>
    </source>
</reference>
<dbReference type="EMBL" id="KV417517">
    <property type="protein sequence ID" value="KZP26026.1"/>
    <property type="molecule type" value="Genomic_DNA"/>
</dbReference>
<gene>
    <name evidence="2" type="ORF">FIBSPDRAFT_363473</name>
</gene>
<dbReference type="AlphaFoldDB" id="A0A166PFA4"/>
<accession>A0A166PFA4</accession>
<evidence type="ECO:0000313" key="3">
    <source>
        <dbReference type="Proteomes" id="UP000076532"/>
    </source>
</evidence>
<keyword evidence="1" id="KW-1133">Transmembrane helix</keyword>
<evidence type="ECO:0000256" key="1">
    <source>
        <dbReference type="SAM" id="Phobius"/>
    </source>
</evidence>
<name>A0A166PFA4_9AGAM</name>